<proteinExistence type="predicted"/>
<keyword evidence="7 8" id="KW-0472">Membrane</keyword>
<dbReference type="InterPro" id="IPR043760">
    <property type="entry name" value="PycTM_dom"/>
</dbReference>
<evidence type="ECO:0000256" key="8">
    <source>
        <dbReference type="SAM" id="Phobius"/>
    </source>
</evidence>
<keyword evidence="5 8" id="KW-1133">Transmembrane helix</keyword>
<evidence type="ECO:0000313" key="10">
    <source>
        <dbReference type="EMBL" id="OJF10074.1"/>
    </source>
</evidence>
<feature type="transmembrane region" description="Helical" evidence="8">
    <location>
        <begin position="146"/>
        <end position="166"/>
    </location>
</feature>
<dbReference type="GO" id="GO:0005886">
    <property type="term" value="C:plasma membrane"/>
    <property type="evidence" value="ECO:0007669"/>
    <property type="project" value="UniProtKB-SubCell"/>
</dbReference>
<feature type="domain" description="Pycsar effector protein" evidence="9">
    <location>
        <begin position="6"/>
        <end position="163"/>
    </location>
</feature>
<keyword evidence="3 8" id="KW-0812">Transmembrane</keyword>
<protein>
    <recommendedName>
        <fullName evidence="9">Pycsar effector protein domain-containing protein</fullName>
    </recommendedName>
</protein>
<evidence type="ECO:0000256" key="3">
    <source>
        <dbReference type="ARBA" id="ARBA00022692"/>
    </source>
</evidence>
<evidence type="ECO:0000256" key="4">
    <source>
        <dbReference type="ARBA" id="ARBA00022741"/>
    </source>
</evidence>
<evidence type="ECO:0000256" key="6">
    <source>
        <dbReference type="ARBA" id="ARBA00023118"/>
    </source>
</evidence>
<keyword evidence="4" id="KW-0547">Nucleotide-binding</keyword>
<dbReference type="Proteomes" id="UP000182486">
    <property type="component" value="Unassembled WGS sequence"/>
</dbReference>
<feature type="transmembrane region" description="Helical" evidence="8">
    <location>
        <begin position="24"/>
        <end position="43"/>
    </location>
</feature>
<evidence type="ECO:0000259" key="9">
    <source>
        <dbReference type="Pfam" id="PF18967"/>
    </source>
</evidence>
<evidence type="ECO:0000256" key="2">
    <source>
        <dbReference type="ARBA" id="ARBA00022475"/>
    </source>
</evidence>
<dbReference type="EMBL" id="MEIA01000533">
    <property type="protein sequence ID" value="OJF10074.1"/>
    <property type="molecule type" value="Genomic_DNA"/>
</dbReference>
<reference evidence="10 11" key="1">
    <citation type="submission" date="2016-09" db="EMBL/GenBank/DDBJ databases">
        <title>Couchioplanes caeruleus draft genome sequence.</title>
        <authorList>
            <person name="Sheehan J."/>
            <person name="Caffrey P."/>
        </authorList>
    </citation>
    <scope>NUCLEOTIDE SEQUENCE [LARGE SCALE GENOMIC DNA]</scope>
    <source>
        <strain evidence="10 11">DSM 43634</strain>
    </source>
</reference>
<keyword evidence="2" id="KW-1003">Cell membrane</keyword>
<dbReference type="GO" id="GO:0000166">
    <property type="term" value="F:nucleotide binding"/>
    <property type="evidence" value="ECO:0007669"/>
    <property type="project" value="UniProtKB-KW"/>
</dbReference>
<comment type="subcellular location">
    <subcellularLocation>
        <location evidence="1">Cell membrane</location>
    </subcellularLocation>
</comment>
<comment type="caution">
    <text evidence="10">The sequence shown here is derived from an EMBL/GenBank/DDBJ whole genome shotgun (WGS) entry which is preliminary data.</text>
</comment>
<keyword evidence="11" id="KW-1185">Reference proteome</keyword>
<keyword evidence="6" id="KW-0051">Antiviral defense</keyword>
<feature type="transmembrane region" description="Helical" evidence="8">
    <location>
        <begin position="55"/>
        <end position="77"/>
    </location>
</feature>
<evidence type="ECO:0000256" key="1">
    <source>
        <dbReference type="ARBA" id="ARBA00004236"/>
    </source>
</evidence>
<evidence type="ECO:0000256" key="7">
    <source>
        <dbReference type="ARBA" id="ARBA00023136"/>
    </source>
</evidence>
<evidence type="ECO:0000313" key="11">
    <source>
        <dbReference type="Proteomes" id="UP000182486"/>
    </source>
</evidence>
<gene>
    <name evidence="10" type="ORF">BG844_34080</name>
</gene>
<evidence type="ECO:0000256" key="5">
    <source>
        <dbReference type="ARBA" id="ARBA00022989"/>
    </source>
</evidence>
<dbReference type="RefSeq" id="WP_071809528.1">
    <property type="nucleotide sequence ID" value="NZ_MEIA01000533.1"/>
</dbReference>
<accession>A0A1K0FYC6</accession>
<name>A0A1K0FYC6_9ACTN</name>
<dbReference type="GO" id="GO:0051607">
    <property type="term" value="P:defense response to virus"/>
    <property type="evidence" value="ECO:0007669"/>
    <property type="project" value="UniProtKB-KW"/>
</dbReference>
<dbReference type="Pfam" id="PF18967">
    <property type="entry name" value="PycTM"/>
    <property type="match status" value="1"/>
</dbReference>
<organism evidence="10 11">
    <name type="scientific">Couchioplanes caeruleus subsp. caeruleus</name>
    <dbReference type="NCBI Taxonomy" id="56427"/>
    <lineage>
        <taxon>Bacteria</taxon>
        <taxon>Bacillati</taxon>
        <taxon>Actinomycetota</taxon>
        <taxon>Actinomycetes</taxon>
        <taxon>Micromonosporales</taxon>
        <taxon>Micromonosporaceae</taxon>
        <taxon>Couchioplanes</taxon>
    </lineage>
</organism>
<sequence length="167" mass="18185">MALDDSWKLLQQVNEIVRYADAKAGLVLTLNSVLIGLIAVRVQSDGFFSDHPVPAAALLLAATFLVLSIAFDVAAVMPRLSTPGQSPSLLHFNHIGEQYRGDRTEYVEDFEKLVEDPPRLQREIAAQVWANSMVARRKHTCVRWSLKLLSGALAATVMAAVVAAFGG</sequence>
<dbReference type="AlphaFoldDB" id="A0A1K0FYC6"/>